<accession>A0A2P6NRQ9</accession>
<gene>
    <name evidence="2" type="ORF">PROFUN_05128</name>
</gene>
<keyword evidence="3" id="KW-1185">Reference proteome</keyword>
<dbReference type="InterPro" id="IPR053169">
    <property type="entry name" value="MUG_Protein"/>
</dbReference>
<sequence>MKTILLFYTLFLIVCVQSITPVEVDDSLDTIKAFGLQTCADIRQVATAGINSLQKKFWDNNSKWFKKGWPTGDRENYWTYAMALDAVLDAVESESTRGDWSRYSWLSTVYSSISGQNSDWYDDEAWLAAASGRMYRLAQRKGDNNLAGKAKSALQRLYNDIHAAWDTSCCGNFRAGVWWDRKHTQKATAATGGAIVTSMWLHNITGDRQYLDFAWQVNNPWVANMVQNDGSVCDHISAPSGAKTCGWLFTYNQGIMIGAATMISRANPGNPSQWNEAKRYVQYLLDHETVSSQWGPVLSDGGNGCQGDCKEFKAPTARYLRLFLEVGRKMYPQDSALLDRAYNTLKGSAYAIANAAYNSRDGTFGTAWTGPAPKNGGPVVQTEQNAAIQGLYNYLAVCK</sequence>
<keyword evidence="1" id="KW-0732">Signal</keyword>
<dbReference type="OrthoDB" id="9984024at2759"/>
<dbReference type="PANTHER" id="PTHR47791">
    <property type="entry name" value="MEIOTICALLY UP-REGULATED GENE 191 PROTEIN"/>
    <property type="match status" value="1"/>
</dbReference>
<protein>
    <recommendedName>
        <fullName evidence="4">Glycosyl hydrolase family 76</fullName>
    </recommendedName>
</protein>
<evidence type="ECO:0000313" key="3">
    <source>
        <dbReference type="Proteomes" id="UP000241769"/>
    </source>
</evidence>
<evidence type="ECO:0000313" key="2">
    <source>
        <dbReference type="EMBL" id="PRP86649.1"/>
    </source>
</evidence>
<evidence type="ECO:0000256" key="1">
    <source>
        <dbReference type="SAM" id="SignalP"/>
    </source>
</evidence>
<proteinExistence type="predicted"/>
<dbReference type="InterPro" id="IPR008928">
    <property type="entry name" value="6-hairpin_glycosidase_sf"/>
</dbReference>
<dbReference type="InParanoid" id="A0A2P6NRQ9"/>
<dbReference type="Gene3D" id="1.50.10.20">
    <property type="match status" value="1"/>
</dbReference>
<dbReference type="InterPro" id="IPR005198">
    <property type="entry name" value="Glyco_hydro_76"/>
</dbReference>
<dbReference type="AlphaFoldDB" id="A0A2P6NRQ9"/>
<dbReference type="PANTHER" id="PTHR47791:SF3">
    <property type="entry name" value="MEIOTICALLY UP-REGULATED GENE 191 PROTEIN"/>
    <property type="match status" value="1"/>
</dbReference>
<dbReference type="GO" id="GO:0005975">
    <property type="term" value="P:carbohydrate metabolic process"/>
    <property type="evidence" value="ECO:0007669"/>
    <property type="project" value="InterPro"/>
</dbReference>
<dbReference type="Pfam" id="PF03663">
    <property type="entry name" value="Glyco_hydro_76"/>
    <property type="match status" value="1"/>
</dbReference>
<dbReference type="STRING" id="1890364.A0A2P6NRQ9"/>
<evidence type="ECO:0008006" key="4">
    <source>
        <dbReference type="Google" id="ProtNLM"/>
    </source>
</evidence>
<dbReference type="SUPFAM" id="SSF48208">
    <property type="entry name" value="Six-hairpin glycosidases"/>
    <property type="match status" value="1"/>
</dbReference>
<reference evidence="2 3" key="1">
    <citation type="journal article" date="2018" name="Genome Biol. Evol.">
        <title>Multiple Roots of Fruiting Body Formation in Amoebozoa.</title>
        <authorList>
            <person name="Hillmann F."/>
            <person name="Forbes G."/>
            <person name="Novohradska S."/>
            <person name="Ferling I."/>
            <person name="Riege K."/>
            <person name="Groth M."/>
            <person name="Westermann M."/>
            <person name="Marz M."/>
            <person name="Spaller T."/>
            <person name="Winckler T."/>
            <person name="Schaap P."/>
            <person name="Glockner G."/>
        </authorList>
    </citation>
    <scope>NUCLEOTIDE SEQUENCE [LARGE SCALE GENOMIC DNA]</scope>
    <source>
        <strain evidence="2 3">Jena</strain>
    </source>
</reference>
<organism evidence="2 3">
    <name type="scientific">Planoprotostelium fungivorum</name>
    <dbReference type="NCBI Taxonomy" id="1890364"/>
    <lineage>
        <taxon>Eukaryota</taxon>
        <taxon>Amoebozoa</taxon>
        <taxon>Evosea</taxon>
        <taxon>Variosea</taxon>
        <taxon>Cavosteliida</taxon>
        <taxon>Cavosteliaceae</taxon>
        <taxon>Planoprotostelium</taxon>
    </lineage>
</organism>
<dbReference type="Proteomes" id="UP000241769">
    <property type="component" value="Unassembled WGS sequence"/>
</dbReference>
<name>A0A2P6NRQ9_9EUKA</name>
<feature type="chain" id="PRO_5015151416" description="Glycosyl hydrolase family 76" evidence="1">
    <location>
        <begin position="19"/>
        <end position="399"/>
    </location>
</feature>
<dbReference type="EMBL" id="MDYQ01000028">
    <property type="protein sequence ID" value="PRP86649.1"/>
    <property type="molecule type" value="Genomic_DNA"/>
</dbReference>
<feature type="signal peptide" evidence="1">
    <location>
        <begin position="1"/>
        <end position="18"/>
    </location>
</feature>
<comment type="caution">
    <text evidence="2">The sequence shown here is derived from an EMBL/GenBank/DDBJ whole genome shotgun (WGS) entry which is preliminary data.</text>
</comment>